<keyword evidence="5" id="KW-0687">Ribonucleoprotein</keyword>
<evidence type="ECO:0000313" key="8">
    <source>
        <dbReference type="EMBL" id="KAK1441756.1"/>
    </source>
</evidence>
<comment type="similarity">
    <text evidence="6">Belongs to the MPP10 family.</text>
</comment>
<evidence type="ECO:0000256" key="2">
    <source>
        <dbReference type="ARBA" id="ARBA00022517"/>
    </source>
</evidence>
<dbReference type="InterPro" id="IPR012173">
    <property type="entry name" value="Mpp10"/>
</dbReference>
<feature type="region of interest" description="Disordered" evidence="7">
    <location>
        <begin position="275"/>
        <end position="385"/>
    </location>
</feature>
<evidence type="ECO:0000256" key="3">
    <source>
        <dbReference type="ARBA" id="ARBA00022552"/>
    </source>
</evidence>
<dbReference type="PANTHER" id="PTHR17039:SF0">
    <property type="entry name" value="U3 SMALL NUCLEOLAR RIBONUCLEOPROTEIN PROTEIN MPP10"/>
    <property type="match status" value="1"/>
</dbReference>
<evidence type="ECO:0000256" key="1">
    <source>
        <dbReference type="ARBA" id="ARBA00004604"/>
    </source>
</evidence>
<proteinExistence type="inferred from homology"/>
<dbReference type="GO" id="GO:0006364">
    <property type="term" value="P:rRNA processing"/>
    <property type="evidence" value="ECO:0007669"/>
    <property type="project" value="UniProtKB-KW"/>
</dbReference>
<feature type="compositionally biased region" description="Acidic residues" evidence="7">
    <location>
        <begin position="341"/>
        <end position="385"/>
    </location>
</feature>
<dbReference type="EMBL" id="JAVEPI010000005">
    <property type="protein sequence ID" value="KAK1441756.1"/>
    <property type="molecule type" value="Genomic_DNA"/>
</dbReference>
<protein>
    <submittedName>
        <fullName evidence="8">Uncharacterized protein</fullName>
    </submittedName>
</protein>
<name>A0AAD8LMB3_BABGI</name>
<keyword evidence="3" id="KW-0698">rRNA processing</keyword>
<feature type="compositionally biased region" description="Basic and acidic residues" evidence="7">
    <location>
        <begin position="221"/>
        <end position="236"/>
    </location>
</feature>
<reference evidence="8" key="1">
    <citation type="submission" date="2023-08" db="EMBL/GenBank/DDBJ databases">
        <title>Draft sequence of the Babesia gibsoni genome.</title>
        <authorList>
            <person name="Yamagishi J.Y."/>
            <person name="Xuan X.X."/>
        </authorList>
    </citation>
    <scope>NUCLEOTIDE SEQUENCE</scope>
    <source>
        <strain evidence="8">Azabu</strain>
    </source>
</reference>
<evidence type="ECO:0000313" key="9">
    <source>
        <dbReference type="Proteomes" id="UP001230268"/>
    </source>
</evidence>
<comment type="subcellular location">
    <subcellularLocation>
        <location evidence="1">Nucleus</location>
        <location evidence="1">Nucleolus</location>
    </subcellularLocation>
</comment>
<dbReference type="AlphaFoldDB" id="A0AAD8LMB3"/>
<evidence type="ECO:0000256" key="6">
    <source>
        <dbReference type="ARBA" id="ARBA00029455"/>
    </source>
</evidence>
<keyword evidence="4" id="KW-0539">Nucleus</keyword>
<dbReference type="GO" id="GO:0032040">
    <property type="term" value="C:small-subunit processome"/>
    <property type="evidence" value="ECO:0007669"/>
    <property type="project" value="TreeGrafter"/>
</dbReference>
<dbReference type="Pfam" id="PF04006">
    <property type="entry name" value="Mpp10"/>
    <property type="match status" value="1"/>
</dbReference>
<evidence type="ECO:0000256" key="4">
    <source>
        <dbReference type="ARBA" id="ARBA00023242"/>
    </source>
</evidence>
<feature type="compositionally biased region" description="Low complexity" evidence="7">
    <location>
        <begin position="188"/>
        <end position="197"/>
    </location>
</feature>
<dbReference type="GO" id="GO:0005732">
    <property type="term" value="C:sno(s)RNA-containing ribonucleoprotein complex"/>
    <property type="evidence" value="ECO:0007669"/>
    <property type="project" value="InterPro"/>
</dbReference>
<comment type="caution">
    <text evidence="8">The sequence shown here is derived from an EMBL/GenBank/DDBJ whole genome shotgun (WGS) entry which is preliminary data.</text>
</comment>
<accession>A0AAD8LMB3</accession>
<sequence length="680" mass="76742">MKGASSKERQTVGSSKSMEQGISLEALLKQPWKFWKQKEQCESLLRNSLLDSIKGAVELQRRRVYVKDEISKKRSRNSAAVKRAFAASRKDANRVRESIVPLGLDDLWACLEREVAGGIEPLKVRVESLVKTVPECILRPEYRNFEKKGRGTTSASAQKSKAGANRISRGRKTKVSKSSDSDEDYVDDSQGSEASGSDSDEGSLYDGEDDDVSDFDEGSLEDGHDSEMTERQDTDKKRAKKGAKSLNDKFFSMDAMEEFANQDFDNEAGDFNYFESMGEESDDSKAAVEMMYGDFFDNPDDDDDDSDSGESEEALDCSRDLEGLDEDEREMELLLQKVENDEYTEDEEPDGRDDDELAYFENMQDDASAEEDEAVEGIPDDDPGDEISRVEKELVSQKHWSLMGEATGKKRPRNSLLDLDIELPQNSSFIHVDKADVAGADDQEGDAMGEEEAQDIPIEIIIQQRIKAAVFDNVERKISVEDQLEAIERLKKTRNKMNNEDVEIDFNKSKMGLGDIYAKRYQDMFLATDKLDDHKKKLTEDFSKLMFKLDALCNYNIVPKRVSEAEKSNDASLITVEAPINVVTASRHNDLVDDTMEGNKVTRNAKKRKFTNKLKGLLKSGKATIEDINRIKQKAMQVNKQKIEDARSIKLTGQTAKQGLQERKRSNRRVNISELMSKNT</sequence>
<feature type="compositionally biased region" description="Acidic residues" evidence="7">
    <location>
        <begin position="198"/>
        <end position="220"/>
    </location>
</feature>
<dbReference type="Proteomes" id="UP001230268">
    <property type="component" value="Unassembled WGS sequence"/>
</dbReference>
<evidence type="ECO:0000256" key="5">
    <source>
        <dbReference type="ARBA" id="ARBA00023274"/>
    </source>
</evidence>
<feature type="region of interest" description="Disordered" evidence="7">
    <location>
        <begin position="147"/>
        <end position="243"/>
    </location>
</feature>
<dbReference type="PANTHER" id="PTHR17039">
    <property type="entry name" value="U3 SMALL NUCLEOLAR RIBONUCLEOPROTEIN PROTEIN MPP10"/>
    <property type="match status" value="1"/>
</dbReference>
<feature type="compositionally biased region" description="Acidic residues" evidence="7">
    <location>
        <begin position="297"/>
        <end position="315"/>
    </location>
</feature>
<gene>
    <name evidence="8" type="ORF">BgAZ_500880</name>
</gene>
<organism evidence="8 9">
    <name type="scientific">Babesia gibsoni</name>
    <dbReference type="NCBI Taxonomy" id="33632"/>
    <lineage>
        <taxon>Eukaryota</taxon>
        <taxon>Sar</taxon>
        <taxon>Alveolata</taxon>
        <taxon>Apicomplexa</taxon>
        <taxon>Aconoidasida</taxon>
        <taxon>Piroplasmida</taxon>
        <taxon>Babesiidae</taxon>
        <taxon>Babesia</taxon>
    </lineage>
</organism>
<keyword evidence="2" id="KW-0690">Ribosome biogenesis</keyword>
<keyword evidence="9" id="KW-1185">Reference proteome</keyword>
<evidence type="ECO:0000256" key="7">
    <source>
        <dbReference type="SAM" id="MobiDB-lite"/>
    </source>
</evidence>
<dbReference type="GO" id="GO:0034457">
    <property type="term" value="C:Mpp10 complex"/>
    <property type="evidence" value="ECO:0007669"/>
    <property type="project" value="InterPro"/>
</dbReference>